<dbReference type="AlphaFoldDB" id="A0A514CH03"/>
<name>A0A514CH03_9BACT</name>
<sequence length="323" mass="37490">MNRFQKYFGKLKKNKTSDIKVVVLCVIAATTFWVLNALNKDNYVTVVDFPIAFQYNSEEYMAIEELPSEIRIEINGNGWDLFRKYFNFNVTPFNIELTNPDERDYLLSSEYRRNLGEILEPTNLVSILTDSLKFDFDKIVEHQTEIALDTAGMALAPHHQFEGDIAWDPVNVMLKGAESKVEELGRELMLTLDEKEIGDDFDQYVPIVLPERYTSFVSVEPKTIHVQFDVVAFLEGNKRLKLRKVNFPENVSLDNDLNSVLMSYRVDEREVESLRELELEAVIDYRKRNSDDSTVVLEVKEMPDYINSVEIEPNTFKLIYAKP</sequence>
<dbReference type="EMBL" id="CP041253">
    <property type="protein sequence ID" value="QDH79083.1"/>
    <property type="molecule type" value="Genomic_DNA"/>
</dbReference>
<accession>A0A514CH03</accession>
<dbReference type="OrthoDB" id="1115707at2"/>
<keyword evidence="1" id="KW-0812">Transmembrane</keyword>
<gene>
    <name evidence="2" type="ORF">FKX85_08535</name>
</gene>
<reference evidence="2 3" key="1">
    <citation type="submission" date="2019-06" db="EMBL/GenBank/DDBJ databases">
        <title>Echinicola alkalisoli sp. nov. isolated from saline soil.</title>
        <authorList>
            <person name="Sun J.-Q."/>
            <person name="Xu L."/>
        </authorList>
    </citation>
    <scope>NUCLEOTIDE SEQUENCE [LARGE SCALE GENOMIC DNA]</scope>
    <source>
        <strain evidence="2 3">LN3S3</strain>
    </source>
</reference>
<keyword evidence="1" id="KW-1133">Transmembrane helix</keyword>
<feature type="transmembrane region" description="Helical" evidence="1">
    <location>
        <begin position="21"/>
        <end position="38"/>
    </location>
</feature>
<dbReference type="Proteomes" id="UP000316614">
    <property type="component" value="Chromosome"/>
</dbReference>
<dbReference type="KEGG" id="echi:FKX85_08535"/>
<organism evidence="2 3">
    <name type="scientific">Echinicola soli</name>
    <dbReference type="NCBI Taxonomy" id="2591634"/>
    <lineage>
        <taxon>Bacteria</taxon>
        <taxon>Pseudomonadati</taxon>
        <taxon>Bacteroidota</taxon>
        <taxon>Cytophagia</taxon>
        <taxon>Cytophagales</taxon>
        <taxon>Cyclobacteriaceae</taxon>
        <taxon>Echinicola</taxon>
    </lineage>
</organism>
<keyword evidence="3" id="KW-1185">Reference proteome</keyword>
<protein>
    <submittedName>
        <fullName evidence="2">YbbR-like domain-containing protein</fullName>
    </submittedName>
</protein>
<proteinExistence type="predicted"/>
<dbReference type="RefSeq" id="WP_141614333.1">
    <property type="nucleotide sequence ID" value="NZ_CP041253.1"/>
</dbReference>
<evidence type="ECO:0000256" key="1">
    <source>
        <dbReference type="SAM" id="Phobius"/>
    </source>
</evidence>
<evidence type="ECO:0000313" key="2">
    <source>
        <dbReference type="EMBL" id="QDH79083.1"/>
    </source>
</evidence>
<evidence type="ECO:0000313" key="3">
    <source>
        <dbReference type="Proteomes" id="UP000316614"/>
    </source>
</evidence>
<keyword evidence="1" id="KW-0472">Membrane</keyword>